<dbReference type="PANTHER" id="PTHR30619:SF1">
    <property type="entry name" value="RECOMBINATION PROTEIN 2"/>
    <property type="match status" value="1"/>
</dbReference>
<feature type="transmembrane region" description="Helical" evidence="6">
    <location>
        <begin position="256"/>
        <end position="275"/>
    </location>
</feature>
<evidence type="ECO:0000256" key="3">
    <source>
        <dbReference type="ARBA" id="ARBA00022692"/>
    </source>
</evidence>
<feature type="transmembrane region" description="Helical" evidence="6">
    <location>
        <begin position="56"/>
        <end position="76"/>
    </location>
</feature>
<feature type="transmembrane region" description="Helical" evidence="6">
    <location>
        <begin position="508"/>
        <end position="527"/>
    </location>
</feature>
<feature type="transmembrane region" description="Helical" evidence="6">
    <location>
        <begin position="421"/>
        <end position="440"/>
    </location>
</feature>
<dbReference type="InterPro" id="IPR004477">
    <property type="entry name" value="ComEC_N"/>
</dbReference>
<evidence type="ECO:0000259" key="7">
    <source>
        <dbReference type="Pfam" id="PF03772"/>
    </source>
</evidence>
<dbReference type="Proteomes" id="UP000095419">
    <property type="component" value="Unassembled WGS sequence"/>
</dbReference>
<sequence>MIIDSWQRHPFLRLLMPLVVGILCGDAFPHVLSAWEYVAGFLLFLFIIGRYKHTGWVYGAAVYLFLGGTGGCLMSWQQGKTVFPFSGKPAVYRVCIREHPEERERSILCRVALLGEVEKDTVTGCPRNHLFLAYFPKDSATATLRRGDELLVSTRLVPPANNGNPDEFDYARYLRRKGYSGTAYVADGHWRKTGHDASRTVSQVALDYREKVVGLYRSLGFETDELAVLAALTVGDKEELSDDIVETYSVSGASHVLALSGLHIGFLYALLLFVLRPLWRRWRRLKPLLLLLLVLFLVSFAFFTGLSSSVVRSVVMFSLLAFAGLQPEKPLTLNTLAATAFLMLLCKPIWLFDVGFQLSFSAVAAIVLVQPKLYALWKVDNRFLRYLWGLMTVSMAAQLGTAPLVIFYFSRFSTHFLLTNLWVIPMVSLVLYSAVFLLMLTPLPFVQHLFARVVEALVHVQNEVLRWIEHLPGAAVDDIWLDIWGVLLVYLFLGMAYYGFLRLTVRRVCFALLALLAVVSWHSLSIMSNVPRQGIAFYSVRGCPVVHCMADNRHSWLACTDSLPDMPRLCRALSPHWNRLRLETPRLVAGDYTTSGLSMRNQIVSYAGKRICLLSDNRWRNKNSSRPLSVDYLYVSKGYQGGIEELTSLFSMGMVVLDASLSDYYQNKIANDCVRLGIPYLLLSQKGSYRILL</sequence>
<keyword evidence="5 6" id="KW-0472">Membrane</keyword>
<keyword evidence="2" id="KW-1003">Cell membrane</keyword>
<dbReference type="InterPro" id="IPR052159">
    <property type="entry name" value="Competence_DNA_uptake"/>
</dbReference>
<feature type="domain" description="DUF4131" evidence="8">
    <location>
        <begin position="34"/>
        <end position="188"/>
    </location>
</feature>
<feature type="transmembrane region" description="Helical" evidence="6">
    <location>
        <begin position="331"/>
        <end position="351"/>
    </location>
</feature>
<protein>
    <submittedName>
        <fullName evidence="9">ComEC/Rec2-related protein</fullName>
    </submittedName>
</protein>
<evidence type="ECO:0000313" key="9">
    <source>
        <dbReference type="EMBL" id="CUN81848.1"/>
    </source>
</evidence>
<gene>
    <name evidence="9" type="ORF">ERS417307_00638</name>
</gene>
<evidence type="ECO:0000256" key="4">
    <source>
        <dbReference type="ARBA" id="ARBA00022989"/>
    </source>
</evidence>
<dbReference type="AlphaFoldDB" id="A0A174A378"/>
<evidence type="ECO:0000256" key="1">
    <source>
        <dbReference type="ARBA" id="ARBA00004651"/>
    </source>
</evidence>
<proteinExistence type="predicted"/>
<dbReference type="GO" id="GO:0005886">
    <property type="term" value="C:plasma membrane"/>
    <property type="evidence" value="ECO:0007669"/>
    <property type="project" value="UniProtKB-SubCell"/>
</dbReference>
<organism evidence="9 10">
    <name type="scientific">Bacteroides uniformis</name>
    <dbReference type="NCBI Taxonomy" id="820"/>
    <lineage>
        <taxon>Bacteria</taxon>
        <taxon>Pseudomonadati</taxon>
        <taxon>Bacteroidota</taxon>
        <taxon>Bacteroidia</taxon>
        <taxon>Bacteroidales</taxon>
        <taxon>Bacteroidaceae</taxon>
        <taxon>Bacteroides</taxon>
    </lineage>
</organism>
<evidence type="ECO:0000313" key="10">
    <source>
        <dbReference type="Proteomes" id="UP000095419"/>
    </source>
</evidence>
<feature type="transmembrane region" description="Helical" evidence="6">
    <location>
        <begin position="383"/>
        <end position="409"/>
    </location>
</feature>
<dbReference type="PANTHER" id="PTHR30619">
    <property type="entry name" value="DNA INTERNALIZATION/COMPETENCE PROTEIN COMEC/REC2"/>
    <property type="match status" value="1"/>
</dbReference>
<dbReference type="Pfam" id="PF03772">
    <property type="entry name" value="Competence"/>
    <property type="match status" value="1"/>
</dbReference>
<evidence type="ECO:0000256" key="5">
    <source>
        <dbReference type="ARBA" id="ARBA00023136"/>
    </source>
</evidence>
<feature type="transmembrane region" description="Helical" evidence="6">
    <location>
        <begin position="34"/>
        <end position="51"/>
    </location>
</feature>
<feature type="transmembrane region" description="Helical" evidence="6">
    <location>
        <begin position="479"/>
        <end position="501"/>
    </location>
</feature>
<evidence type="ECO:0000256" key="6">
    <source>
        <dbReference type="SAM" id="Phobius"/>
    </source>
</evidence>
<accession>A0A174A378</accession>
<dbReference type="InterPro" id="IPR025405">
    <property type="entry name" value="DUF4131"/>
</dbReference>
<feature type="transmembrane region" description="Helical" evidence="6">
    <location>
        <begin position="287"/>
        <end position="311"/>
    </location>
</feature>
<feature type="domain" description="ComEC/Rec2-related protein" evidence="7">
    <location>
        <begin position="232"/>
        <end position="498"/>
    </location>
</feature>
<keyword evidence="4 6" id="KW-1133">Transmembrane helix</keyword>
<feature type="transmembrane region" description="Helical" evidence="6">
    <location>
        <begin position="358"/>
        <end position="377"/>
    </location>
</feature>
<keyword evidence="3 6" id="KW-0812">Transmembrane</keyword>
<dbReference type="Pfam" id="PF13567">
    <property type="entry name" value="DUF4131"/>
    <property type="match status" value="1"/>
</dbReference>
<name>A0A174A378_BACUN</name>
<evidence type="ECO:0000256" key="2">
    <source>
        <dbReference type="ARBA" id="ARBA00022475"/>
    </source>
</evidence>
<dbReference type="EMBL" id="CYZF01000002">
    <property type="protein sequence ID" value="CUN81848.1"/>
    <property type="molecule type" value="Genomic_DNA"/>
</dbReference>
<evidence type="ECO:0000259" key="8">
    <source>
        <dbReference type="Pfam" id="PF13567"/>
    </source>
</evidence>
<reference evidence="9 10" key="1">
    <citation type="submission" date="2015-09" db="EMBL/GenBank/DDBJ databases">
        <authorList>
            <consortium name="Pathogen Informatics"/>
        </authorList>
    </citation>
    <scope>NUCLEOTIDE SEQUENCE [LARGE SCALE GENOMIC DNA]</scope>
    <source>
        <strain evidence="9 10">2789STDY5608791</strain>
    </source>
</reference>
<dbReference type="NCBIfam" id="TIGR00360">
    <property type="entry name" value="ComEC_N-term"/>
    <property type="match status" value="1"/>
</dbReference>
<comment type="subcellular location">
    <subcellularLocation>
        <location evidence="1">Cell membrane</location>
        <topology evidence="1">Multi-pass membrane protein</topology>
    </subcellularLocation>
</comment>